<evidence type="ECO:0000256" key="11">
    <source>
        <dbReference type="SAM" id="SignalP"/>
    </source>
</evidence>
<dbReference type="PRINTS" id="PR00184">
    <property type="entry name" value="NEISSPPORIN"/>
</dbReference>
<keyword evidence="5" id="KW-0812">Transmembrane</keyword>
<reference evidence="13 14" key="1">
    <citation type="submission" date="2019-08" db="EMBL/GenBank/DDBJ databases">
        <title>Microbe sample from Colwellia echini.</title>
        <authorList>
            <person name="Christiansen L."/>
            <person name="Pathiraja D."/>
            <person name="Schultz-Johansen M."/>
            <person name="Choi I.-G."/>
            <person name="Stougaard P."/>
        </authorList>
    </citation>
    <scope>NUCLEOTIDE SEQUENCE [LARGE SCALE GENOMIC DNA]</scope>
    <source>
        <strain evidence="13 14">A3</strain>
    </source>
</reference>
<evidence type="ECO:0000259" key="12">
    <source>
        <dbReference type="Pfam" id="PF13609"/>
    </source>
</evidence>
<feature type="domain" description="Porin" evidence="12">
    <location>
        <begin position="26"/>
        <end position="316"/>
    </location>
</feature>
<evidence type="ECO:0000256" key="5">
    <source>
        <dbReference type="ARBA" id="ARBA00022692"/>
    </source>
</evidence>
<dbReference type="PANTHER" id="PTHR34501">
    <property type="entry name" value="PROTEIN YDDL-RELATED"/>
    <property type="match status" value="1"/>
</dbReference>
<keyword evidence="14" id="KW-1185">Reference proteome</keyword>
<dbReference type="PANTHER" id="PTHR34501:SF9">
    <property type="entry name" value="MAJOR OUTER MEMBRANE PROTEIN P.IA"/>
    <property type="match status" value="1"/>
</dbReference>
<evidence type="ECO:0000256" key="10">
    <source>
        <dbReference type="ARBA" id="ARBA00023237"/>
    </source>
</evidence>
<accession>A0ABY3MVG4</accession>
<evidence type="ECO:0000256" key="3">
    <source>
        <dbReference type="ARBA" id="ARBA00022448"/>
    </source>
</evidence>
<name>A0ABY3MVG4_9GAMM</name>
<keyword evidence="6 11" id="KW-0732">Signal</keyword>
<dbReference type="Pfam" id="PF13609">
    <property type="entry name" value="Porin_4"/>
    <property type="match status" value="1"/>
</dbReference>
<keyword evidence="10" id="KW-0998">Cell outer membrane</keyword>
<dbReference type="Proteomes" id="UP000815846">
    <property type="component" value="Unassembled WGS sequence"/>
</dbReference>
<comment type="subunit">
    <text evidence="2">Homotrimer.</text>
</comment>
<dbReference type="RefSeq" id="WP_101342589.1">
    <property type="nucleotide sequence ID" value="NZ_PJAI02000013.1"/>
</dbReference>
<dbReference type="SUPFAM" id="SSF56935">
    <property type="entry name" value="Porins"/>
    <property type="match status" value="1"/>
</dbReference>
<evidence type="ECO:0000313" key="13">
    <source>
        <dbReference type="EMBL" id="TYK65198.1"/>
    </source>
</evidence>
<gene>
    <name evidence="13" type="ORF">CWS31_012070</name>
</gene>
<dbReference type="Gene3D" id="2.40.160.10">
    <property type="entry name" value="Porin"/>
    <property type="match status" value="1"/>
</dbReference>
<dbReference type="InterPro" id="IPR033900">
    <property type="entry name" value="Gram_neg_porin_domain"/>
</dbReference>
<keyword evidence="3" id="KW-0813">Transport</keyword>
<evidence type="ECO:0000256" key="1">
    <source>
        <dbReference type="ARBA" id="ARBA00004571"/>
    </source>
</evidence>
<dbReference type="InterPro" id="IPR002299">
    <property type="entry name" value="Porin_Neis"/>
</dbReference>
<dbReference type="EMBL" id="PJAI02000013">
    <property type="protein sequence ID" value="TYK65198.1"/>
    <property type="molecule type" value="Genomic_DNA"/>
</dbReference>
<proteinExistence type="predicted"/>
<dbReference type="InterPro" id="IPR023614">
    <property type="entry name" value="Porin_dom_sf"/>
</dbReference>
<evidence type="ECO:0000256" key="7">
    <source>
        <dbReference type="ARBA" id="ARBA00023065"/>
    </source>
</evidence>
<evidence type="ECO:0000256" key="9">
    <source>
        <dbReference type="ARBA" id="ARBA00023136"/>
    </source>
</evidence>
<organism evidence="13 14">
    <name type="scientific">Colwellia echini</name>
    <dbReference type="NCBI Taxonomy" id="1982103"/>
    <lineage>
        <taxon>Bacteria</taxon>
        <taxon>Pseudomonadati</taxon>
        <taxon>Pseudomonadota</taxon>
        <taxon>Gammaproteobacteria</taxon>
        <taxon>Alteromonadales</taxon>
        <taxon>Colwelliaceae</taxon>
        <taxon>Colwellia</taxon>
    </lineage>
</organism>
<dbReference type="CDD" id="cd00342">
    <property type="entry name" value="gram_neg_porins"/>
    <property type="match status" value="1"/>
</dbReference>
<feature type="chain" id="PRO_5046053453" evidence="11">
    <location>
        <begin position="23"/>
        <end position="344"/>
    </location>
</feature>
<comment type="subcellular location">
    <subcellularLocation>
        <location evidence="1">Cell outer membrane</location>
        <topology evidence="1">Multi-pass membrane protein</topology>
    </subcellularLocation>
</comment>
<keyword evidence="4" id="KW-1134">Transmembrane beta strand</keyword>
<feature type="signal peptide" evidence="11">
    <location>
        <begin position="1"/>
        <end position="22"/>
    </location>
</feature>
<dbReference type="InterPro" id="IPR050298">
    <property type="entry name" value="Gram-neg_bact_OMP"/>
</dbReference>
<keyword evidence="7" id="KW-0406">Ion transport</keyword>
<evidence type="ECO:0000256" key="4">
    <source>
        <dbReference type="ARBA" id="ARBA00022452"/>
    </source>
</evidence>
<evidence type="ECO:0000256" key="2">
    <source>
        <dbReference type="ARBA" id="ARBA00011233"/>
    </source>
</evidence>
<sequence>MKLVKSCIAMTICTLISTTSFAAEQDAVKSKEVTAKAVNEFYGKLNISIQSSDEDGEKFNDLKSNASRVGVKGKYHLDSGLTAIYQLEWQVNVGDDSKDSLTARNQWIGLRGDFGEITAGVSDTTLKVSQGKFDLFNDYEGDLKHLFIGENRETNSITYKSPTYKKLQFLASYIISDEPEQSDPYSIGVYFGDLNLKKTNFFLSAAHDENMPVKFVGVNSSGATNTLSESLANTRVTGMYKFGDIRLGAMLVDTEVLDLGKSETGYAVNASYNIGSKIVAKLQFQEFAGADSISVGADYKLGKETKVYAWYTDREGDEVIGANDFTYTLAEAGKYFAIGMEQKF</sequence>
<comment type="caution">
    <text evidence="13">The sequence shown here is derived from an EMBL/GenBank/DDBJ whole genome shotgun (WGS) entry which is preliminary data.</text>
</comment>
<evidence type="ECO:0000256" key="8">
    <source>
        <dbReference type="ARBA" id="ARBA00023114"/>
    </source>
</evidence>
<keyword evidence="8" id="KW-0626">Porin</keyword>
<evidence type="ECO:0000313" key="14">
    <source>
        <dbReference type="Proteomes" id="UP000815846"/>
    </source>
</evidence>
<evidence type="ECO:0000256" key="6">
    <source>
        <dbReference type="ARBA" id="ARBA00022729"/>
    </source>
</evidence>
<keyword evidence="9" id="KW-0472">Membrane</keyword>
<protein>
    <submittedName>
        <fullName evidence="13">Porin</fullName>
    </submittedName>
</protein>